<feature type="domain" description="AGC-kinase C-terminal" evidence="21">
    <location>
        <begin position="997"/>
        <end position="1069"/>
    </location>
</feature>
<feature type="region of interest" description="Disordered" evidence="18">
    <location>
        <begin position="145"/>
        <end position="621"/>
    </location>
</feature>
<dbReference type="InterPro" id="IPR000719">
    <property type="entry name" value="Prot_kinase_dom"/>
</dbReference>
<dbReference type="PROSITE" id="PS00107">
    <property type="entry name" value="PROTEIN_KINASE_ATP"/>
    <property type="match status" value="1"/>
</dbReference>
<dbReference type="SUPFAM" id="SSF56112">
    <property type="entry name" value="Protein kinase-like (PK-like)"/>
    <property type="match status" value="1"/>
</dbReference>
<evidence type="ECO:0000259" key="21">
    <source>
        <dbReference type="PROSITE" id="PS51285"/>
    </source>
</evidence>
<keyword evidence="14" id="KW-0206">Cytoskeleton</keyword>
<dbReference type="FunFam" id="1.10.510.10:FF:000199">
    <property type="entry name" value="Non-specific serine/threonine protein kinase"/>
    <property type="match status" value="1"/>
</dbReference>
<dbReference type="GO" id="GO:0048731">
    <property type="term" value="P:system development"/>
    <property type="evidence" value="ECO:0007669"/>
    <property type="project" value="UniProtKB-ARBA"/>
</dbReference>
<dbReference type="InterPro" id="IPR009060">
    <property type="entry name" value="UBA-like_sf"/>
</dbReference>
<feature type="compositionally biased region" description="Basic and acidic residues" evidence="18">
    <location>
        <begin position="603"/>
        <end position="621"/>
    </location>
</feature>
<comment type="catalytic activity">
    <reaction evidence="16">
        <text>L-seryl-[protein] + ATP = O-phospho-L-seryl-[protein] + ADP + H(+)</text>
        <dbReference type="Rhea" id="RHEA:17989"/>
        <dbReference type="Rhea" id="RHEA-COMP:9863"/>
        <dbReference type="Rhea" id="RHEA-COMP:11604"/>
        <dbReference type="ChEBI" id="CHEBI:15378"/>
        <dbReference type="ChEBI" id="CHEBI:29999"/>
        <dbReference type="ChEBI" id="CHEBI:30616"/>
        <dbReference type="ChEBI" id="CHEBI:83421"/>
        <dbReference type="ChEBI" id="CHEBI:456216"/>
        <dbReference type="EC" id="2.7.11.1"/>
    </reaction>
</comment>
<organism evidence="22 24">
    <name type="scientific">Sitophilus oryzae</name>
    <name type="common">Rice weevil</name>
    <name type="synonym">Curculio oryzae</name>
    <dbReference type="NCBI Taxonomy" id="7048"/>
    <lineage>
        <taxon>Eukaryota</taxon>
        <taxon>Metazoa</taxon>
        <taxon>Ecdysozoa</taxon>
        <taxon>Arthropoda</taxon>
        <taxon>Hexapoda</taxon>
        <taxon>Insecta</taxon>
        <taxon>Pterygota</taxon>
        <taxon>Neoptera</taxon>
        <taxon>Endopterygota</taxon>
        <taxon>Coleoptera</taxon>
        <taxon>Polyphaga</taxon>
        <taxon>Cucujiformia</taxon>
        <taxon>Curculionidae</taxon>
        <taxon>Dryophthorinae</taxon>
        <taxon>Sitophilus</taxon>
    </lineage>
</organism>
<dbReference type="GO" id="GO:0071944">
    <property type="term" value="C:cell periphery"/>
    <property type="evidence" value="ECO:0007669"/>
    <property type="project" value="UniProtKB-ARBA"/>
</dbReference>
<keyword evidence="6" id="KW-0723">Serine/threonine-protein kinase</keyword>
<evidence type="ECO:0000259" key="20">
    <source>
        <dbReference type="PROSITE" id="PS50030"/>
    </source>
</evidence>
<reference evidence="23 24" key="1">
    <citation type="submission" date="2025-04" db="UniProtKB">
        <authorList>
            <consortium name="RefSeq"/>
        </authorList>
    </citation>
    <scope>IDENTIFICATION</scope>
    <source>
        <tissue evidence="23 24">Gonads</tissue>
    </source>
</reference>
<feature type="compositionally biased region" description="Pro residues" evidence="18">
    <location>
        <begin position="182"/>
        <end position="199"/>
    </location>
</feature>
<dbReference type="InterPro" id="IPR008271">
    <property type="entry name" value="Ser/Thr_kinase_AS"/>
</dbReference>
<feature type="compositionally biased region" description="Basic and acidic residues" evidence="18">
    <location>
        <begin position="163"/>
        <end position="172"/>
    </location>
</feature>
<gene>
    <name evidence="23 24" type="primary">LOC115884063</name>
</gene>
<feature type="compositionally biased region" description="Low complexity" evidence="18">
    <location>
        <begin position="558"/>
        <end position="583"/>
    </location>
</feature>
<dbReference type="GO" id="GO:0005737">
    <property type="term" value="C:cytoplasm"/>
    <property type="evidence" value="ECO:0007669"/>
    <property type="project" value="UniProtKB-ARBA"/>
</dbReference>
<proteinExistence type="inferred from homology"/>
<dbReference type="Gene3D" id="3.30.200.20">
    <property type="entry name" value="Phosphorylase Kinase, domain 1"/>
    <property type="match status" value="1"/>
</dbReference>
<dbReference type="GO" id="GO:0004674">
    <property type="term" value="F:protein serine/threonine kinase activity"/>
    <property type="evidence" value="ECO:0007669"/>
    <property type="project" value="UniProtKB-KW"/>
</dbReference>
<dbReference type="FunFam" id="1.10.510.10:FF:000086">
    <property type="entry name" value="Non-specific serine/threonine protein kinase"/>
    <property type="match status" value="1"/>
</dbReference>
<evidence type="ECO:0000256" key="17">
    <source>
        <dbReference type="PROSITE-ProRule" id="PRU10141"/>
    </source>
</evidence>
<dbReference type="SMART" id="SM00133">
    <property type="entry name" value="S_TK_X"/>
    <property type="match status" value="1"/>
</dbReference>
<dbReference type="KEGG" id="soy:115884063"/>
<dbReference type="Pfam" id="PF00069">
    <property type="entry name" value="Pkinase"/>
    <property type="match status" value="2"/>
</dbReference>
<dbReference type="InterPro" id="IPR015940">
    <property type="entry name" value="UBA"/>
</dbReference>
<dbReference type="GO" id="GO:0000082">
    <property type="term" value="P:G1/S transition of mitotic cell cycle"/>
    <property type="evidence" value="ECO:0007669"/>
    <property type="project" value="TreeGrafter"/>
</dbReference>
<dbReference type="SUPFAM" id="SSF46934">
    <property type="entry name" value="UBA-like"/>
    <property type="match status" value="1"/>
</dbReference>
<evidence type="ECO:0000256" key="11">
    <source>
        <dbReference type="ARBA" id="ARBA00022777"/>
    </source>
</evidence>
<evidence type="ECO:0000256" key="6">
    <source>
        <dbReference type="ARBA" id="ARBA00022527"/>
    </source>
</evidence>
<evidence type="ECO:0000256" key="10">
    <source>
        <dbReference type="ARBA" id="ARBA00022741"/>
    </source>
</evidence>
<dbReference type="InterPro" id="IPR000961">
    <property type="entry name" value="AGC-kinase_C"/>
</dbReference>
<evidence type="ECO:0000256" key="13">
    <source>
        <dbReference type="ARBA" id="ARBA00022842"/>
    </source>
</evidence>
<dbReference type="GO" id="GO:0009966">
    <property type="term" value="P:regulation of signal transduction"/>
    <property type="evidence" value="ECO:0007669"/>
    <property type="project" value="UniProtKB-ARBA"/>
</dbReference>
<dbReference type="RefSeq" id="XP_030758375.1">
    <property type="nucleotide sequence ID" value="XM_030902515.1"/>
</dbReference>
<dbReference type="CDD" id="cd05598">
    <property type="entry name" value="STKc_LATS"/>
    <property type="match status" value="1"/>
</dbReference>
<feature type="compositionally biased region" description="Low complexity" evidence="18">
    <location>
        <begin position="1035"/>
        <end position="1045"/>
    </location>
</feature>
<dbReference type="PANTHER" id="PTHR24356:SF418">
    <property type="entry name" value="SERINE_THREONINE-PROTEIN KINASE WARTS"/>
    <property type="match status" value="1"/>
</dbReference>
<keyword evidence="12 17" id="KW-0067">ATP-binding</keyword>
<dbReference type="PROSITE" id="PS00108">
    <property type="entry name" value="PROTEIN_KINASE_ST"/>
    <property type="match status" value="1"/>
</dbReference>
<dbReference type="GO" id="GO:0046872">
    <property type="term" value="F:metal ion binding"/>
    <property type="evidence" value="ECO:0007669"/>
    <property type="project" value="UniProtKB-KW"/>
</dbReference>
<evidence type="ECO:0000256" key="9">
    <source>
        <dbReference type="ARBA" id="ARBA00022723"/>
    </source>
</evidence>
<keyword evidence="22" id="KW-1185">Reference proteome</keyword>
<evidence type="ECO:0000256" key="18">
    <source>
        <dbReference type="SAM" id="MobiDB-lite"/>
    </source>
</evidence>
<feature type="compositionally biased region" description="Polar residues" evidence="18">
    <location>
        <begin position="451"/>
        <end position="461"/>
    </location>
</feature>
<evidence type="ECO:0000256" key="12">
    <source>
        <dbReference type="ARBA" id="ARBA00022840"/>
    </source>
</evidence>
<dbReference type="OrthoDB" id="3638488at2759"/>
<keyword evidence="13" id="KW-0460">Magnesium</keyword>
<evidence type="ECO:0000256" key="14">
    <source>
        <dbReference type="ARBA" id="ARBA00023212"/>
    </source>
</evidence>
<dbReference type="Proteomes" id="UP000504635">
    <property type="component" value="Unplaced"/>
</dbReference>
<feature type="compositionally biased region" description="Low complexity" evidence="18">
    <location>
        <begin position="495"/>
        <end position="504"/>
    </location>
</feature>
<keyword evidence="7" id="KW-0597">Phosphoprotein</keyword>
<comment type="similarity">
    <text evidence="3">Belongs to the protein kinase superfamily. AGC Ser/Thr protein kinase family.</text>
</comment>
<evidence type="ECO:0000256" key="3">
    <source>
        <dbReference type="ARBA" id="ARBA00009903"/>
    </source>
</evidence>
<dbReference type="Gene3D" id="1.10.8.10">
    <property type="entry name" value="DNA helicase RuvA subunit, C-terminal domain"/>
    <property type="match status" value="1"/>
</dbReference>
<dbReference type="EC" id="2.7.11.1" evidence="4"/>
<dbReference type="PROSITE" id="PS50030">
    <property type="entry name" value="UBA"/>
    <property type="match status" value="1"/>
</dbReference>
<feature type="compositionally biased region" description="Polar residues" evidence="18">
    <location>
        <begin position="384"/>
        <end position="396"/>
    </location>
</feature>
<dbReference type="GeneID" id="115884063"/>
<dbReference type="GO" id="GO:0005813">
    <property type="term" value="C:centrosome"/>
    <property type="evidence" value="ECO:0007669"/>
    <property type="project" value="UniProtKB-SubCell"/>
</dbReference>
<feature type="compositionally biased region" description="Low complexity" evidence="18">
    <location>
        <begin position="227"/>
        <end position="239"/>
    </location>
</feature>
<dbReference type="AlphaFoldDB" id="A0A6J2Y5W3"/>
<dbReference type="PROSITE" id="PS51285">
    <property type="entry name" value="AGC_KINASE_CTER"/>
    <property type="match status" value="1"/>
</dbReference>
<feature type="compositionally biased region" description="Gly residues" evidence="18">
    <location>
        <begin position="240"/>
        <end position="257"/>
    </location>
</feature>
<name>A0A6J2Y5W3_SITOR</name>
<dbReference type="GO" id="GO:0009653">
    <property type="term" value="P:anatomical structure morphogenesis"/>
    <property type="evidence" value="ECO:0007669"/>
    <property type="project" value="UniProtKB-ARBA"/>
</dbReference>
<dbReference type="InterPro" id="IPR050236">
    <property type="entry name" value="Ser_Thr_kinase_AGC"/>
</dbReference>
<dbReference type="InterPro" id="IPR017441">
    <property type="entry name" value="Protein_kinase_ATP_BS"/>
</dbReference>
<comment type="catalytic activity">
    <reaction evidence="15">
        <text>L-threonyl-[protein] + ATP = O-phospho-L-threonyl-[protein] + ADP + H(+)</text>
        <dbReference type="Rhea" id="RHEA:46608"/>
        <dbReference type="Rhea" id="RHEA-COMP:11060"/>
        <dbReference type="Rhea" id="RHEA-COMP:11605"/>
        <dbReference type="ChEBI" id="CHEBI:15378"/>
        <dbReference type="ChEBI" id="CHEBI:30013"/>
        <dbReference type="ChEBI" id="CHEBI:30616"/>
        <dbReference type="ChEBI" id="CHEBI:61977"/>
        <dbReference type="ChEBI" id="CHEBI:456216"/>
        <dbReference type="EC" id="2.7.11.1"/>
    </reaction>
</comment>
<feature type="compositionally biased region" description="Polar residues" evidence="18">
    <location>
        <begin position="280"/>
        <end position="291"/>
    </location>
</feature>
<feature type="compositionally biased region" description="Polar residues" evidence="18">
    <location>
        <begin position="203"/>
        <end position="214"/>
    </location>
</feature>
<dbReference type="GO" id="GO:0022604">
    <property type="term" value="P:regulation of cell morphogenesis"/>
    <property type="evidence" value="ECO:0007669"/>
    <property type="project" value="UniProtKB-ARBA"/>
</dbReference>
<dbReference type="GO" id="GO:0048814">
    <property type="term" value="P:regulation of dendrite morphogenesis"/>
    <property type="evidence" value="ECO:0007669"/>
    <property type="project" value="UniProtKB-ARBA"/>
</dbReference>
<dbReference type="SMART" id="SM00165">
    <property type="entry name" value="UBA"/>
    <property type="match status" value="1"/>
</dbReference>
<dbReference type="RefSeq" id="XP_030758374.1">
    <property type="nucleotide sequence ID" value="XM_030902514.1"/>
</dbReference>
<dbReference type="SMART" id="SM00220">
    <property type="entry name" value="S_TKc"/>
    <property type="match status" value="1"/>
</dbReference>
<feature type="region of interest" description="Disordered" evidence="18">
    <location>
        <begin position="1"/>
        <end position="21"/>
    </location>
</feature>
<dbReference type="GO" id="GO:0035329">
    <property type="term" value="P:hippo signaling"/>
    <property type="evidence" value="ECO:0007669"/>
    <property type="project" value="UniProtKB-ARBA"/>
</dbReference>
<dbReference type="GO" id="GO:0043065">
    <property type="term" value="P:positive regulation of apoptotic process"/>
    <property type="evidence" value="ECO:0007669"/>
    <property type="project" value="TreeGrafter"/>
</dbReference>
<feature type="domain" description="UBA" evidence="20">
    <location>
        <begin position="78"/>
        <end position="119"/>
    </location>
</feature>
<evidence type="ECO:0000256" key="8">
    <source>
        <dbReference type="ARBA" id="ARBA00022679"/>
    </source>
</evidence>
<dbReference type="GO" id="GO:0045177">
    <property type="term" value="C:apical part of cell"/>
    <property type="evidence" value="ECO:0007669"/>
    <property type="project" value="UniProtKB-ARBA"/>
</dbReference>
<keyword evidence="5" id="KW-0963">Cytoplasm</keyword>
<dbReference type="CDD" id="cd21778">
    <property type="entry name" value="MobB_LATS1"/>
    <property type="match status" value="1"/>
</dbReference>
<evidence type="ECO:0000259" key="19">
    <source>
        <dbReference type="PROSITE" id="PS50011"/>
    </source>
</evidence>
<dbReference type="GO" id="GO:0046620">
    <property type="term" value="P:regulation of organ growth"/>
    <property type="evidence" value="ECO:0007669"/>
    <property type="project" value="TreeGrafter"/>
</dbReference>
<comment type="subcellular location">
    <subcellularLocation>
        <location evidence="2">Cytoplasm</location>
        <location evidence="2">Cytoskeleton</location>
        <location evidence="2">Microtubule organizing center</location>
        <location evidence="2">Centrosome</location>
    </subcellularLocation>
</comment>
<dbReference type="GO" id="GO:0042308">
    <property type="term" value="P:negative regulation of protein import into nucleus"/>
    <property type="evidence" value="ECO:0007669"/>
    <property type="project" value="UniProtKB-ARBA"/>
</dbReference>
<evidence type="ECO:0000256" key="7">
    <source>
        <dbReference type="ARBA" id="ARBA00022553"/>
    </source>
</evidence>
<evidence type="ECO:0000313" key="23">
    <source>
        <dbReference type="RefSeq" id="XP_030758374.1"/>
    </source>
</evidence>
<dbReference type="GO" id="GO:0051093">
    <property type="term" value="P:negative regulation of developmental process"/>
    <property type="evidence" value="ECO:0007669"/>
    <property type="project" value="UniProtKB-ARBA"/>
</dbReference>
<keyword evidence="10 17" id="KW-0547">Nucleotide-binding</keyword>
<keyword evidence="9" id="KW-0479">Metal-binding</keyword>
<keyword evidence="11 23" id="KW-0418">Kinase</keyword>
<evidence type="ECO:0000256" key="2">
    <source>
        <dbReference type="ARBA" id="ARBA00004300"/>
    </source>
</evidence>
<evidence type="ECO:0000313" key="22">
    <source>
        <dbReference type="Proteomes" id="UP000504635"/>
    </source>
</evidence>
<dbReference type="GO" id="GO:0005524">
    <property type="term" value="F:ATP binding"/>
    <property type="evidence" value="ECO:0007669"/>
    <property type="project" value="UniProtKB-UniRule"/>
</dbReference>
<sequence length="1091" mass="119207">MGQAPRSIDMNQNTSARSPGYHQKAMEEIQNSLRPFAKSGSEVLGSSAASTISNFSATSGISSMSSTSGSNGDNGKDHLQIRHALAQLISMGYSEESAMRALQLANGRVELALDYLGKQFSDPTGKPSAGYTKLIRKPSIERELVLPRGSPALDSGAGSSRSDSPRMPDIHSSRYSPSFAQEPPPPPPPRTTPPPPPPHVGASYQQQVPSNVQQMFKRMSPAPPVVPARAPQVATTSAGAYGGGGQRGTSPVGGGGSSRQPMVVQNGPQVQQQLSQQMQALSIYTNSSVNASEPPPPYPLISTGPGSAPPPPSYSVSIQNRQSPTQDFRKSPSSGIYSGSTSAGSPSPVPVSTATTPTPMARPTPLQAWGARQAVSQPPIIMQSVKSTQVQKPVLQTATAPPIPATPNGQTTPPATSAPPPSYTASIQQKAYTNGGGASGKPAAPLPGGVCSNQGAVNVPTTEPPSYASSMQAKAKATRAHPPLPPLPYPDDTHTTFTTQSHSHPPLQRKFSPAVSGANECCRADSPHSTGSSEGRSLYPTDNGAPPLPPTASTSVKPNPNNNNNHVCINGNSSSESNGSKNSAEGPPQLPPYAKIKHQSPIPERKKISKEKEEERRDGKVKNYSPQAFKFFMEQHIENVIKSYSQRMFRRMQLEKEMVKIGLSPEAQQQMRKMLSQKESNYIRLKRAKMDKSMFVTIKPIGVGAFGEVTLVRKIDTNHLYAMKTLRKADVLKRNQVAHVKAERDILAEADNEWVVKLYYSFQDSDILYFVMDYIPGGDLMSLLIKLGIFEERLARFYIAELTCAVESVHKMGFIHRDIKPDNILIDKDGHIKLTDFGLCTGFRWTHNSKYYQPNGDHSRQDSMDPIDDWSEECKCKVLKPLERRRRREHRCLAHSLVGTPNYIAPEVLQRKGYTCVCDWWSVGVILYEMLVGQPPFLANSPAETQHKVINWETTLQIPKQANLSEDATDLILKLCCSAEKRLGKNASEVKNHLFFKEIDFEKGLRRQPAPYKPKIDYPTDTSNFDPIDPDRLRNSTSIDSSNSDDITDNSKLFHGFFEFTFRRFFDDGGVSALNKINLDDNENQGGPVYV</sequence>
<dbReference type="InterPro" id="IPR049761">
    <property type="entry name" value="LATS1-like_MobB"/>
</dbReference>
<evidence type="ECO:0000313" key="24">
    <source>
        <dbReference type="RefSeq" id="XP_030758375.1"/>
    </source>
</evidence>
<dbReference type="CTD" id="43651"/>
<dbReference type="FunFam" id="3.30.200.20:FF:000391">
    <property type="entry name" value="Large tumor suppressor kinase 1"/>
    <property type="match status" value="1"/>
</dbReference>
<evidence type="ECO:0000256" key="5">
    <source>
        <dbReference type="ARBA" id="ARBA00022490"/>
    </source>
</evidence>
<feature type="region of interest" description="Disordered" evidence="18">
    <location>
        <begin position="1010"/>
        <end position="1045"/>
    </location>
</feature>
<evidence type="ECO:0000256" key="1">
    <source>
        <dbReference type="ARBA" id="ARBA00001946"/>
    </source>
</evidence>
<dbReference type="Gene3D" id="1.10.510.10">
    <property type="entry name" value="Transferase(Phosphotransferase) domain 1"/>
    <property type="match status" value="2"/>
</dbReference>
<dbReference type="InterPro" id="IPR011009">
    <property type="entry name" value="Kinase-like_dom_sf"/>
</dbReference>
<keyword evidence="8" id="KW-0808">Transferase</keyword>
<evidence type="ECO:0000256" key="4">
    <source>
        <dbReference type="ARBA" id="ARBA00012513"/>
    </source>
</evidence>
<dbReference type="PANTHER" id="PTHR24356">
    <property type="entry name" value="SERINE/THREONINE-PROTEIN KINASE"/>
    <property type="match status" value="1"/>
</dbReference>
<dbReference type="PROSITE" id="PS50011">
    <property type="entry name" value="PROTEIN_KINASE_DOM"/>
    <property type="match status" value="1"/>
</dbReference>
<feature type="domain" description="Protein kinase" evidence="19">
    <location>
        <begin position="695"/>
        <end position="996"/>
    </location>
</feature>
<evidence type="ECO:0000256" key="16">
    <source>
        <dbReference type="ARBA" id="ARBA00048679"/>
    </source>
</evidence>
<evidence type="ECO:0000256" key="15">
    <source>
        <dbReference type="ARBA" id="ARBA00047899"/>
    </source>
</evidence>
<accession>A0A6J2Y5W3</accession>
<feature type="compositionally biased region" description="Low complexity" evidence="18">
    <location>
        <begin position="331"/>
        <end position="365"/>
    </location>
</feature>
<feature type="compositionally biased region" description="Low complexity" evidence="18">
    <location>
        <begin position="260"/>
        <end position="279"/>
    </location>
</feature>
<protein>
    <recommendedName>
        <fullName evidence="4">non-specific serine/threonine protein kinase</fullName>
        <ecNumber evidence="4">2.7.11.1</ecNumber>
    </recommendedName>
</protein>
<feature type="binding site" evidence="17">
    <location>
        <position position="724"/>
    </location>
    <ligand>
        <name>ATP</name>
        <dbReference type="ChEBI" id="CHEBI:30616"/>
    </ligand>
</feature>
<comment type="cofactor">
    <cofactor evidence="1">
        <name>Mg(2+)</name>
        <dbReference type="ChEBI" id="CHEBI:18420"/>
    </cofactor>
</comment>
<dbReference type="Pfam" id="PF22562">
    <property type="entry name" value="UBA_7"/>
    <property type="match status" value="1"/>
</dbReference>